<name>A0A8H6XYS2_9AGAR</name>
<sequence>MSATTRNRKPPSTNHSSAASAHTSDSDGGAASIDPQVNERLAKEIQREFWFRLRQLPSKITRTTGPVALCLLSLWAVLIYTNHYGPLGYWAAFISRSTDYRRRFTETNFARKLYLDSPALNPYSLWRGVVVISVSTSCTYICIALLALRHELFHWKPELLEKYLVDAKTSFLGRLVPDSWLNHLFNIYESKHAKRTRDRIQDRDHRATDDQHELAQVVRCVARNLFASTFVVFVMWMALLQTGFESHDIVKPPRSFVPPVQILTWHLIGDTFYYFPHCIAHTPRGSKGIHHKVLPNFLADRLGNFLRNAHKTHHRSKANLAIAAWYCSVTEQVLFNLFPVMLGPVLTQVIADKTGTTKIWGTHLITLYVWLLAGTATSVLAHTGFRTSWNDPGKHDEHHEYAFGQHAVNFGTAGFWDTVLGTKGTKFIEGAKKWQQQRERQAALHIASSRTGIPLTREQKLVVEQPMVDYEWIDTRVED</sequence>
<dbReference type="InterPro" id="IPR050307">
    <property type="entry name" value="Sterol_Desaturase_Related"/>
</dbReference>
<proteinExistence type="predicted"/>
<dbReference type="Pfam" id="PF04116">
    <property type="entry name" value="FA_hydroxylase"/>
    <property type="match status" value="1"/>
</dbReference>
<keyword evidence="2 6" id="KW-0812">Transmembrane</keyword>
<keyword evidence="3 6" id="KW-1133">Transmembrane helix</keyword>
<dbReference type="GO" id="GO:0016020">
    <property type="term" value="C:membrane"/>
    <property type="evidence" value="ECO:0007669"/>
    <property type="project" value="UniProtKB-SubCell"/>
</dbReference>
<protein>
    <submittedName>
        <fullName evidence="8">Sterol desaturase</fullName>
    </submittedName>
</protein>
<comment type="subcellular location">
    <subcellularLocation>
        <location evidence="1">Membrane</location>
    </subcellularLocation>
</comment>
<dbReference type="Proteomes" id="UP000620124">
    <property type="component" value="Unassembled WGS sequence"/>
</dbReference>
<evidence type="ECO:0000256" key="2">
    <source>
        <dbReference type="ARBA" id="ARBA00022692"/>
    </source>
</evidence>
<feature type="transmembrane region" description="Helical" evidence="6">
    <location>
        <begin position="125"/>
        <end position="148"/>
    </location>
</feature>
<dbReference type="PANTHER" id="PTHR11863">
    <property type="entry name" value="STEROL DESATURASE"/>
    <property type="match status" value="1"/>
</dbReference>
<dbReference type="AlphaFoldDB" id="A0A8H6XYS2"/>
<dbReference type="EMBL" id="JACAZI010000011">
    <property type="protein sequence ID" value="KAF7348680.1"/>
    <property type="molecule type" value="Genomic_DNA"/>
</dbReference>
<dbReference type="OrthoDB" id="408954at2759"/>
<evidence type="ECO:0000259" key="7">
    <source>
        <dbReference type="Pfam" id="PF04116"/>
    </source>
</evidence>
<feature type="compositionally biased region" description="Low complexity" evidence="5">
    <location>
        <begin position="12"/>
        <end position="32"/>
    </location>
</feature>
<reference evidence="8" key="1">
    <citation type="submission" date="2020-05" db="EMBL/GenBank/DDBJ databases">
        <title>Mycena genomes resolve the evolution of fungal bioluminescence.</title>
        <authorList>
            <person name="Tsai I.J."/>
        </authorList>
    </citation>
    <scope>NUCLEOTIDE SEQUENCE</scope>
    <source>
        <strain evidence="8">CCC161011</strain>
    </source>
</reference>
<feature type="transmembrane region" description="Helical" evidence="6">
    <location>
        <begin position="225"/>
        <end position="244"/>
    </location>
</feature>
<feature type="region of interest" description="Disordered" evidence="5">
    <location>
        <begin position="1"/>
        <end position="33"/>
    </location>
</feature>
<evidence type="ECO:0000313" key="9">
    <source>
        <dbReference type="Proteomes" id="UP000620124"/>
    </source>
</evidence>
<organism evidence="8 9">
    <name type="scientific">Mycena venus</name>
    <dbReference type="NCBI Taxonomy" id="2733690"/>
    <lineage>
        <taxon>Eukaryota</taxon>
        <taxon>Fungi</taxon>
        <taxon>Dikarya</taxon>
        <taxon>Basidiomycota</taxon>
        <taxon>Agaricomycotina</taxon>
        <taxon>Agaricomycetes</taxon>
        <taxon>Agaricomycetidae</taxon>
        <taxon>Agaricales</taxon>
        <taxon>Marasmiineae</taxon>
        <taxon>Mycenaceae</taxon>
        <taxon>Mycena</taxon>
    </lineage>
</organism>
<dbReference type="GO" id="GO:0016491">
    <property type="term" value="F:oxidoreductase activity"/>
    <property type="evidence" value="ECO:0007669"/>
    <property type="project" value="InterPro"/>
</dbReference>
<accession>A0A8H6XYS2</accession>
<evidence type="ECO:0000256" key="3">
    <source>
        <dbReference type="ARBA" id="ARBA00022989"/>
    </source>
</evidence>
<keyword evidence="9" id="KW-1185">Reference proteome</keyword>
<evidence type="ECO:0000256" key="6">
    <source>
        <dbReference type="SAM" id="Phobius"/>
    </source>
</evidence>
<gene>
    <name evidence="8" type="ORF">MVEN_01386800</name>
</gene>
<evidence type="ECO:0000313" key="8">
    <source>
        <dbReference type="EMBL" id="KAF7348680.1"/>
    </source>
</evidence>
<feature type="domain" description="Fatty acid hydroxylase" evidence="7">
    <location>
        <begin position="266"/>
        <end position="422"/>
    </location>
</feature>
<evidence type="ECO:0000256" key="5">
    <source>
        <dbReference type="SAM" id="MobiDB-lite"/>
    </source>
</evidence>
<evidence type="ECO:0000256" key="1">
    <source>
        <dbReference type="ARBA" id="ARBA00004370"/>
    </source>
</evidence>
<dbReference type="InterPro" id="IPR006694">
    <property type="entry name" value="Fatty_acid_hydroxylase"/>
</dbReference>
<keyword evidence="4 6" id="KW-0472">Membrane</keyword>
<dbReference type="GO" id="GO:0005506">
    <property type="term" value="F:iron ion binding"/>
    <property type="evidence" value="ECO:0007669"/>
    <property type="project" value="InterPro"/>
</dbReference>
<comment type="caution">
    <text evidence="8">The sequence shown here is derived from an EMBL/GenBank/DDBJ whole genome shotgun (WGS) entry which is preliminary data.</text>
</comment>
<dbReference type="GO" id="GO:0008610">
    <property type="term" value="P:lipid biosynthetic process"/>
    <property type="evidence" value="ECO:0007669"/>
    <property type="project" value="InterPro"/>
</dbReference>
<evidence type="ECO:0000256" key="4">
    <source>
        <dbReference type="ARBA" id="ARBA00023136"/>
    </source>
</evidence>